<keyword evidence="4 5" id="KW-0472">Membrane</keyword>
<gene>
    <name evidence="6" type="ORF">VKT23_014906</name>
</gene>
<organism evidence="6 7">
    <name type="scientific">Marasmiellus scandens</name>
    <dbReference type="NCBI Taxonomy" id="2682957"/>
    <lineage>
        <taxon>Eukaryota</taxon>
        <taxon>Fungi</taxon>
        <taxon>Dikarya</taxon>
        <taxon>Basidiomycota</taxon>
        <taxon>Agaricomycotina</taxon>
        <taxon>Agaricomycetes</taxon>
        <taxon>Agaricomycetidae</taxon>
        <taxon>Agaricales</taxon>
        <taxon>Marasmiineae</taxon>
        <taxon>Omphalotaceae</taxon>
        <taxon>Marasmiellus</taxon>
    </lineage>
</organism>
<dbReference type="InterPro" id="IPR000537">
    <property type="entry name" value="UbiA_prenyltransferase"/>
</dbReference>
<keyword evidence="2 5" id="KW-0812">Transmembrane</keyword>
<evidence type="ECO:0000313" key="6">
    <source>
        <dbReference type="EMBL" id="KAK7445489.1"/>
    </source>
</evidence>
<dbReference type="PANTHER" id="PTHR42723:SF1">
    <property type="entry name" value="CHLOROPHYLL SYNTHASE, CHLOROPLASTIC"/>
    <property type="match status" value="1"/>
</dbReference>
<name>A0ABR1IZF5_9AGAR</name>
<dbReference type="PANTHER" id="PTHR42723">
    <property type="entry name" value="CHLOROPHYLL SYNTHASE"/>
    <property type="match status" value="1"/>
</dbReference>
<feature type="transmembrane region" description="Helical" evidence="5">
    <location>
        <begin position="291"/>
        <end position="310"/>
    </location>
</feature>
<evidence type="ECO:0000313" key="7">
    <source>
        <dbReference type="Proteomes" id="UP001498398"/>
    </source>
</evidence>
<evidence type="ECO:0000256" key="3">
    <source>
        <dbReference type="ARBA" id="ARBA00022989"/>
    </source>
</evidence>
<dbReference type="Gene3D" id="1.10.357.140">
    <property type="entry name" value="UbiA prenyltransferase"/>
    <property type="match status" value="1"/>
</dbReference>
<sequence length="315" mass="35652">MAETENLNHDVIAGLVFQCSSHEGRLDLVKKVFEFLKYQVHTALLFTWSDYKTIFLPITFFACSTAPVYSISRFVQGELWIWIHLLLCNVSNQAGSETEDAVNRPWRPLPSKRVSRKQAVILRWTLVVLCMVWSATYDAEMALITLGLFVTTYVYDEGGLAAHPVGKNLCNIGGYTTFELGATKLMDADLTLDSTSLAAVALSGILIFTTIQAQDFPDVEGDSALGRITFPVYAPEFSRLFTLVAMNVWPFFLSNFWDIGNVCEVVFVTFGAYVGWRYYLWRDTKKDKTSYLLFNGWLMFAHILPIHARLGVLLF</sequence>
<dbReference type="EMBL" id="JBANRG010000047">
    <property type="protein sequence ID" value="KAK7445489.1"/>
    <property type="molecule type" value="Genomic_DNA"/>
</dbReference>
<dbReference type="InterPro" id="IPR050475">
    <property type="entry name" value="Prenyltransferase_related"/>
</dbReference>
<feature type="transmembrane region" description="Helical" evidence="5">
    <location>
        <begin position="259"/>
        <end position="279"/>
    </location>
</feature>
<evidence type="ECO:0000256" key="2">
    <source>
        <dbReference type="ARBA" id="ARBA00022692"/>
    </source>
</evidence>
<dbReference type="Pfam" id="PF01040">
    <property type="entry name" value="UbiA"/>
    <property type="match status" value="1"/>
</dbReference>
<keyword evidence="7" id="KW-1185">Reference proteome</keyword>
<keyword evidence="3 5" id="KW-1133">Transmembrane helix</keyword>
<dbReference type="Proteomes" id="UP001498398">
    <property type="component" value="Unassembled WGS sequence"/>
</dbReference>
<comment type="caution">
    <text evidence="6">The sequence shown here is derived from an EMBL/GenBank/DDBJ whole genome shotgun (WGS) entry which is preliminary data.</text>
</comment>
<proteinExistence type="predicted"/>
<dbReference type="CDD" id="cd13965">
    <property type="entry name" value="PT_UbiA_3"/>
    <property type="match status" value="1"/>
</dbReference>
<reference evidence="6 7" key="1">
    <citation type="submission" date="2024-01" db="EMBL/GenBank/DDBJ databases">
        <title>A draft genome for the cacao thread blight pathogen Marasmiellus scandens.</title>
        <authorList>
            <person name="Baruah I.K."/>
            <person name="Leung J."/>
            <person name="Bukari Y."/>
            <person name="Amoako-Attah I."/>
            <person name="Meinhardt L.W."/>
            <person name="Bailey B.A."/>
            <person name="Cohen S.P."/>
        </authorList>
    </citation>
    <scope>NUCLEOTIDE SEQUENCE [LARGE SCALE GENOMIC DNA]</scope>
    <source>
        <strain evidence="6 7">GH-19</strain>
    </source>
</reference>
<feature type="transmembrane region" description="Helical" evidence="5">
    <location>
        <begin position="120"/>
        <end position="137"/>
    </location>
</feature>
<evidence type="ECO:0000256" key="4">
    <source>
        <dbReference type="ARBA" id="ARBA00023136"/>
    </source>
</evidence>
<accession>A0ABR1IZF5</accession>
<evidence type="ECO:0000256" key="5">
    <source>
        <dbReference type="SAM" id="Phobius"/>
    </source>
</evidence>
<dbReference type="InterPro" id="IPR044878">
    <property type="entry name" value="UbiA_sf"/>
</dbReference>
<comment type="subcellular location">
    <subcellularLocation>
        <location evidence="1">Membrane</location>
        <topology evidence="1">Multi-pass membrane protein</topology>
    </subcellularLocation>
</comment>
<evidence type="ECO:0000256" key="1">
    <source>
        <dbReference type="ARBA" id="ARBA00004141"/>
    </source>
</evidence>
<protein>
    <submittedName>
        <fullName evidence="6">Uncharacterized protein</fullName>
    </submittedName>
</protein>